<dbReference type="Proteomes" id="UP000503540">
    <property type="component" value="Chromosome"/>
</dbReference>
<accession>A0A6G9YI43</accession>
<evidence type="ECO:0000313" key="4">
    <source>
        <dbReference type="EMBL" id="QIS12706.1"/>
    </source>
</evidence>
<evidence type="ECO:0000256" key="2">
    <source>
        <dbReference type="SAM" id="MobiDB-lite"/>
    </source>
</evidence>
<reference evidence="4 5" key="1">
    <citation type="journal article" date="2019" name="ACS Chem. Biol.">
        <title>Identification and Mobilization of a Cryptic Antibiotic Biosynthesis Gene Locus from a Human-Pathogenic Nocardia Isolate.</title>
        <authorList>
            <person name="Herisse M."/>
            <person name="Ishida K."/>
            <person name="Porter J.L."/>
            <person name="Howden B."/>
            <person name="Hertweck C."/>
            <person name="Stinear T.P."/>
            <person name="Pidot S.J."/>
        </authorList>
    </citation>
    <scope>NUCLEOTIDE SEQUENCE [LARGE SCALE GENOMIC DNA]</scope>
    <source>
        <strain evidence="4 5">AUSMDU00012717</strain>
    </source>
</reference>
<dbReference type="InterPro" id="IPR001509">
    <property type="entry name" value="Epimerase_deHydtase"/>
</dbReference>
<dbReference type="PANTHER" id="PTHR43000">
    <property type="entry name" value="DTDP-D-GLUCOSE 4,6-DEHYDRATASE-RELATED"/>
    <property type="match status" value="1"/>
</dbReference>
<dbReference type="EMBL" id="CP046172">
    <property type="protein sequence ID" value="QIS12706.1"/>
    <property type="molecule type" value="Genomic_DNA"/>
</dbReference>
<organism evidence="4 5">
    <name type="scientific">Nocardia arthritidis</name>
    <dbReference type="NCBI Taxonomy" id="228602"/>
    <lineage>
        <taxon>Bacteria</taxon>
        <taxon>Bacillati</taxon>
        <taxon>Actinomycetota</taxon>
        <taxon>Actinomycetes</taxon>
        <taxon>Mycobacteriales</taxon>
        <taxon>Nocardiaceae</taxon>
        <taxon>Nocardia</taxon>
    </lineage>
</organism>
<sequence>MAGRTAQPLGGFHPNPAHLHRGRRRALHPDEPTTRTDLPGHAAARTGQRRGIPDDPDGGRMTLRGKRILVTGGTGQVARPVVEALAADNEVCCLGRFGDPAARAELAELGVETVVWDMATDDLAGVPRDFTHVLHSAVWRGNGRDFEETARVNAAGTARLMTHCATAEAFLYVSSGVVYNRADPAHRYRVGDPLGGQAPWLPTYPVAKLTAEGVVRGLAEALALPTVIARLNIVYGPYGNGGVPVILFDQMRKGQSCAVPLEGQNYCNLLHTDDVVRQVPLLWAAAQSPALVVNWGGDEEVGWTDLLTYMSTLTGVPLRLERSEFSRETALFDPEERRALIGDCTVDWPRGIAGTLAGLFAEYRDHIAEYIRDHEPEPVARTPR</sequence>
<dbReference type="SUPFAM" id="SSF51735">
    <property type="entry name" value="NAD(P)-binding Rossmann-fold domains"/>
    <property type="match status" value="1"/>
</dbReference>
<dbReference type="InterPro" id="IPR036291">
    <property type="entry name" value="NAD(P)-bd_dom_sf"/>
</dbReference>
<protein>
    <submittedName>
        <fullName evidence="4">NAD-dependent epimerase/dehydratase family protein</fullName>
    </submittedName>
</protein>
<comment type="similarity">
    <text evidence="1">Belongs to the NAD(P)-dependent epimerase/dehydratase family.</text>
</comment>
<dbReference type="AlphaFoldDB" id="A0A6G9YI43"/>
<feature type="region of interest" description="Disordered" evidence="2">
    <location>
        <begin position="1"/>
        <end position="61"/>
    </location>
</feature>
<evidence type="ECO:0000259" key="3">
    <source>
        <dbReference type="Pfam" id="PF01370"/>
    </source>
</evidence>
<dbReference type="Pfam" id="PF01370">
    <property type="entry name" value="Epimerase"/>
    <property type="match status" value="1"/>
</dbReference>
<keyword evidence="5" id="KW-1185">Reference proteome</keyword>
<dbReference type="CDD" id="cd08946">
    <property type="entry name" value="SDR_e"/>
    <property type="match status" value="1"/>
</dbReference>
<name>A0A6G9YI43_9NOCA</name>
<evidence type="ECO:0000313" key="5">
    <source>
        <dbReference type="Proteomes" id="UP000503540"/>
    </source>
</evidence>
<feature type="domain" description="NAD-dependent epimerase/dehydratase" evidence="3">
    <location>
        <begin position="68"/>
        <end position="284"/>
    </location>
</feature>
<proteinExistence type="inferred from homology"/>
<evidence type="ECO:0000256" key="1">
    <source>
        <dbReference type="ARBA" id="ARBA00007637"/>
    </source>
</evidence>
<dbReference type="Gene3D" id="3.40.50.720">
    <property type="entry name" value="NAD(P)-binding Rossmann-like Domain"/>
    <property type="match status" value="1"/>
</dbReference>
<dbReference type="KEGG" id="nah:F5544_24255"/>
<gene>
    <name evidence="4" type="ORF">F5544_24255</name>
</gene>